<organism evidence="3 4">
    <name type="scientific">Ditylenchus destructor</name>
    <dbReference type="NCBI Taxonomy" id="166010"/>
    <lineage>
        <taxon>Eukaryota</taxon>
        <taxon>Metazoa</taxon>
        <taxon>Ecdysozoa</taxon>
        <taxon>Nematoda</taxon>
        <taxon>Chromadorea</taxon>
        <taxon>Rhabditida</taxon>
        <taxon>Tylenchina</taxon>
        <taxon>Tylenchomorpha</taxon>
        <taxon>Sphaerularioidea</taxon>
        <taxon>Anguinidae</taxon>
        <taxon>Anguininae</taxon>
        <taxon>Ditylenchus</taxon>
    </lineage>
</organism>
<reference evidence="3" key="1">
    <citation type="submission" date="2022-01" db="EMBL/GenBank/DDBJ databases">
        <title>Genome Sequence Resource for Two Populations of Ditylenchus destructor, the Migratory Endoparasitic Phytonematode.</title>
        <authorList>
            <person name="Zhang H."/>
            <person name="Lin R."/>
            <person name="Xie B."/>
        </authorList>
    </citation>
    <scope>NUCLEOTIDE SEQUENCE</scope>
    <source>
        <strain evidence="3">BazhouSP</strain>
    </source>
</reference>
<accession>A0AAD4N8L1</accession>
<dbReference type="Proteomes" id="UP001201812">
    <property type="component" value="Unassembled WGS sequence"/>
</dbReference>
<feature type="region of interest" description="Disordered" evidence="1">
    <location>
        <begin position="1"/>
        <end position="49"/>
    </location>
</feature>
<feature type="domain" description="Integrator complex subunit 1 RPB2-binding" evidence="2">
    <location>
        <begin position="270"/>
        <end position="420"/>
    </location>
</feature>
<protein>
    <submittedName>
        <fullName evidence="3">Integrator complex subunit 1</fullName>
    </submittedName>
</protein>
<keyword evidence="4" id="KW-1185">Reference proteome</keyword>
<proteinExistence type="predicted"/>
<dbReference type="PANTHER" id="PTHR21224:SF1">
    <property type="entry name" value="INTEGRATOR COMPLEX SUBUNIT 1"/>
    <property type="match status" value="1"/>
</dbReference>
<gene>
    <name evidence="3" type="ORF">DdX_07393</name>
</gene>
<name>A0AAD4N8L1_9BILA</name>
<dbReference type="PANTHER" id="PTHR21224">
    <property type="entry name" value="INTEGRATOR COMPLEX SUBUNIT 1"/>
    <property type="match status" value="1"/>
</dbReference>
<dbReference type="AlphaFoldDB" id="A0AAD4N8L1"/>
<evidence type="ECO:0000313" key="4">
    <source>
        <dbReference type="Proteomes" id="UP001201812"/>
    </source>
</evidence>
<feature type="compositionally biased region" description="Low complexity" evidence="1">
    <location>
        <begin position="1"/>
        <end position="14"/>
    </location>
</feature>
<dbReference type="GO" id="GO:0032039">
    <property type="term" value="C:integrator complex"/>
    <property type="evidence" value="ECO:0007669"/>
    <property type="project" value="InterPro"/>
</dbReference>
<comment type="caution">
    <text evidence="3">The sequence shown here is derived from an EMBL/GenBank/DDBJ whole genome shotgun (WGS) entry which is preliminary data.</text>
</comment>
<dbReference type="InterPro" id="IPR022145">
    <property type="entry name" value="INTS1_RPB2-bd"/>
</dbReference>
<evidence type="ECO:0000256" key="1">
    <source>
        <dbReference type="SAM" id="MobiDB-lite"/>
    </source>
</evidence>
<dbReference type="Pfam" id="PF12432">
    <property type="entry name" value="INTS1_RP2B-bd"/>
    <property type="match status" value="1"/>
</dbReference>
<evidence type="ECO:0000259" key="2">
    <source>
        <dbReference type="Pfam" id="PF12432"/>
    </source>
</evidence>
<dbReference type="EMBL" id="JAKKPZ010000010">
    <property type="protein sequence ID" value="KAI1716346.1"/>
    <property type="molecule type" value="Genomic_DNA"/>
</dbReference>
<dbReference type="InterPro" id="IPR038902">
    <property type="entry name" value="INTS1"/>
</dbReference>
<dbReference type="GO" id="GO:0034474">
    <property type="term" value="P:U2 snRNA 3'-end processing"/>
    <property type="evidence" value="ECO:0007669"/>
    <property type="project" value="InterPro"/>
</dbReference>
<evidence type="ECO:0000313" key="3">
    <source>
        <dbReference type="EMBL" id="KAI1716346.1"/>
    </source>
</evidence>
<sequence length="647" mass="72792">MKPGGSKPKPAAPSNRQELKARLGAHILSGPQKRGTGMQQTGNISKRPRLDFKGVAVSSVGPSTSTAGTSGTGLRLQLDMDLSSWKEFASLETGASDFITNITDAKEKNKPNRMARLVCSAARQQLSVAADDVNIPFLGNIVRVVREEEYMMKNSNVIVSLFNLMNNLTAQSASDLVDEIIALISSSIGNPNANWPLTVINLMLNDSLGIRNWVDRPNSSTLVQSICSLFGNLEFPSVEAYGTCEIPYNVQKEMVQPPKFNKAPEEVESALQSVLEFFEKHIRMDVNVSKNLLKTLTFCASNPKIRLLSAQKLDAWLQNGKLQSQAKELLLFVASNIRDSYSENNLETFVILLRLRSLRSKQIFTVFQAALRDMLNKCPDSISVFITMIVDNEFSQNKFQHNMSLLWVICNYNFTEALEVISKLLINRLEQGLDNAKSIRIFLRDFFRSNPLRADFPFSVFAKSMFVTFRQKAPLLPATLQDAFFRGCIDVCSILPFVSIPTTLKDSNRRPANTQSLSLTQDTTKFHSQLKQFLSYSLDFLKWAKKSLNVESIIKAYHALLYIGGHSHYASPQVDNWPNEMEFNQLIRVIAECPIEEHLIEEILDVATQTRDVSVLEEWFTLLETLTKRCISVRGMESGEYDLINNK</sequence>